<evidence type="ECO:0000313" key="3">
    <source>
        <dbReference type="Proteomes" id="UP001256588"/>
    </source>
</evidence>
<evidence type="ECO:0000256" key="1">
    <source>
        <dbReference type="SAM" id="MobiDB-lite"/>
    </source>
</evidence>
<reference evidence="2 3" key="1">
    <citation type="submission" date="2023-07" db="EMBL/GenBank/DDBJ databases">
        <title>Sorghum-associated microbial communities from plants grown in Nebraska, USA.</title>
        <authorList>
            <person name="Schachtman D."/>
        </authorList>
    </citation>
    <scope>NUCLEOTIDE SEQUENCE [LARGE SCALE GENOMIC DNA]</scope>
    <source>
        <strain evidence="2 3">4099</strain>
    </source>
</reference>
<dbReference type="EMBL" id="JAVDWO010000007">
    <property type="protein sequence ID" value="MDR7193391.1"/>
    <property type="molecule type" value="Genomic_DNA"/>
</dbReference>
<sequence>MSLLEIAGIFGLLYLLATPALLRAARRREPLTPTQMAECADVHGQRLLAMAKTLRTTEGLNPAQRQQHDRMARDCERIAGAHLACINAITIDALERVGYDGAVHLGRYTPPARSPDSRARRGAGRVQA</sequence>
<dbReference type="Proteomes" id="UP001256588">
    <property type="component" value="Unassembled WGS sequence"/>
</dbReference>
<accession>A0ABU1XZD6</accession>
<name>A0ABU1XZD6_9GAMM</name>
<keyword evidence="3" id="KW-1185">Reference proteome</keyword>
<feature type="region of interest" description="Disordered" evidence="1">
    <location>
        <begin position="106"/>
        <end position="128"/>
    </location>
</feature>
<protein>
    <submittedName>
        <fullName evidence="2">Uncharacterized protein</fullName>
    </submittedName>
</protein>
<comment type="caution">
    <text evidence="2">The sequence shown here is derived from an EMBL/GenBank/DDBJ whole genome shotgun (WGS) entry which is preliminary data.</text>
</comment>
<gene>
    <name evidence="2" type="ORF">J2W68_002125</name>
</gene>
<dbReference type="RefSeq" id="WP_310235553.1">
    <property type="nucleotide sequence ID" value="NZ_JAVDWO010000007.1"/>
</dbReference>
<organism evidence="2 3">
    <name type="scientific">Luteimonas terrae</name>
    <dbReference type="NCBI Taxonomy" id="1530191"/>
    <lineage>
        <taxon>Bacteria</taxon>
        <taxon>Pseudomonadati</taxon>
        <taxon>Pseudomonadota</taxon>
        <taxon>Gammaproteobacteria</taxon>
        <taxon>Lysobacterales</taxon>
        <taxon>Lysobacteraceae</taxon>
        <taxon>Luteimonas</taxon>
    </lineage>
</organism>
<evidence type="ECO:0000313" key="2">
    <source>
        <dbReference type="EMBL" id="MDR7193391.1"/>
    </source>
</evidence>
<proteinExistence type="predicted"/>